<dbReference type="InterPro" id="IPR015943">
    <property type="entry name" value="WD40/YVTN_repeat-like_dom_sf"/>
</dbReference>
<keyword evidence="1" id="KW-0418">Kinase</keyword>
<dbReference type="SUPFAM" id="SSF50998">
    <property type="entry name" value="Quinoprotein alcohol dehydrogenase-like"/>
    <property type="match status" value="1"/>
</dbReference>
<evidence type="ECO:0000313" key="1">
    <source>
        <dbReference type="EMBL" id="GIX92139.1"/>
    </source>
</evidence>
<comment type="caution">
    <text evidence="1">The sequence shown here is derived from an EMBL/GenBank/DDBJ whole genome shotgun (WGS) entry which is preliminary data.</text>
</comment>
<dbReference type="PANTHER" id="PTHR44813">
    <property type="entry name" value="MITOGEN-ACTIVATED PROTEIN KINASE-BINDING PROTEIN 1"/>
    <property type="match status" value="1"/>
</dbReference>
<dbReference type="PANTHER" id="PTHR44813:SF1">
    <property type="entry name" value="MITOGEN-ACTIVATED PROTEIN KINASE-BINDING PROTEIN 1"/>
    <property type="match status" value="1"/>
</dbReference>
<dbReference type="GO" id="GO:0016301">
    <property type="term" value="F:kinase activity"/>
    <property type="evidence" value="ECO:0007669"/>
    <property type="project" value="UniProtKB-KW"/>
</dbReference>
<reference evidence="1 2" key="1">
    <citation type="submission" date="2021-06" db="EMBL/GenBank/DDBJ databases">
        <title>Caerostris extrusa draft genome.</title>
        <authorList>
            <person name="Kono N."/>
            <person name="Arakawa K."/>
        </authorList>
    </citation>
    <scope>NUCLEOTIDE SEQUENCE [LARGE SCALE GENOMIC DNA]</scope>
</reference>
<dbReference type="Gene3D" id="2.130.10.10">
    <property type="entry name" value="YVTN repeat-like/Quinoprotein amine dehydrogenase"/>
    <property type="match status" value="1"/>
</dbReference>
<gene>
    <name evidence="1" type="primary">Mapkbp1</name>
    <name evidence="1" type="ORF">CEXT_256701</name>
</gene>
<evidence type="ECO:0000313" key="2">
    <source>
        <dbReference type="Proteomes" id="UP001054945"/>
    </source>
</evidence>
<proteinExistence type="predicted"/>
<sequence length="255" mass="28198">MQTLTSMSTPPLSPHYNNGCIVSFSVQAGAVPLMGRSAILGDQRNNYFCDVACGRGESADSTFAVTKSGLLCEFNGRRLLDKWVELRISTAYSITVENLILIGCSDGIVRCFSPLDLHFICTLPRPHYLGVDVAKGLTGRQMSEAILQRLNIQIDHSLYVWDVKDVKKVGKSHSFLYHSACIWGVETYPDLPEASSTLPGGTFFTCASDDTIRIWNLDHKMFQNSTLKRNIYCYVSAYSLSCDHAIVWLPTGAPA</sequence>
<protein>
    <submittedName>
        <fullName evidence="1">Mitogen-activated protein kinase-binding protein 1</fullName>
    </submittedName>
</protein>
<dbReference type="EMBL" id="BPLR01004099">
    <property type="protein sequence ID" value="GIX92139.1"/>
    <property type="molecule type" value="Genomic_DNA"/>
</dbReference>
<dbReference type="InterPro" id="IPR055292">
    <property type="entry name" value="MABP1"/>
</dbReference>
<dbReference type="AlphaFoldDB" id="A0AAV4P533"/>
<dbReference type="Proteomes" id="UP001054945">
    <property type="component" value="Unassembled WGS sequence"/>
</dbReference>
<organism evidence="1 2">
    <name type="scientific">Caerostris extrusa</name>
    <name type="common">Bark spider</name>
    <name type="synonym">Caerostris bankana</name>
    <dbReference type="NCBI Taxonomy" id="172846"/>
    <lineage>
        <taxon>Eukaryota</taxon>
        <taxon>Metazoa</taxon>
        <taxon>Ecdysozoa</taxon>
        <taxon>Arthropoda</taxon>
        <taxon>Chelicerata</taxon>
        <taxon>Arachnida</taxon>
        <taxon>Araneae</taxon>
        <taxon>Araneomorphae</taxon>
        <taxon>Entelegynae</taxon>
        <taxon>Araneoidea</taxon>
        <taxon>Araneidae</taxon>
        <taxon>Caerostris</taxon>
    </lineage>
</organism>
<keyword evidence="2" id="KW-1185">Reference proteome</keyword>
<dbReference type="InterPro" id="IPR011047">
    <property type="entry name" value="Quinoprotein_ADH-like_sf"/>
</dbReference>
<name>A0AAV4P533_CAEEX</name>
<keyword evidence="1" id="KW-0808">Transferase</keyword>
<accession>A0AAV4P533</accession>